<reference evidence="2 3" key="1">
    <citation type="submission" date="2019-08" db="EMBL/GenBank/DDBJ databases">
        <title>Genomes of Antarctic Bizionia species.</title>
        <authorList>
            <person name="Bowman J.P."/>
        </authorList>
    </citation>
    <scope>NUCLEOTIDE SEQUENCE [LARGE SCALE GENOMIC DNA]</scope>
    <source>
        <strain evidence="2 3">IC164</strain>
    </source>
</reference>
<dbReference type="PROSITE" id="PS51257">
    <property type="entry name" value="PROKAR_LIPOPROTEIN"/>
    <property type="match status" value="1"/>
</dbReference>
<organism evidence="2 3">
    <name type="scientific">Bizionia gelidisalsuginis</name>
    <dbReference type="NCBI Taxonomy" id="291188"/>
    <lineage>
        <taxon>Bacteria</taxon>
        <taxon>Pseudomonadati</taxon>
        <taxon>Bacteroidota</taxon>
        <taxon>Flavobacteriia</taxon>
        <taxon>Flavobacteriales</taxon>
        <taxon>Flavobacteriaceae</taxon>
        <taxon>Bizionia</taxon>
    </lineage>
</organism>
<evidence type="ECO:0000256" key="1">
    <source>
        <dbReference type="SAM" id="SignalP"/>
    </source>
</evidence>
<keyword evidence="3" id="KW-1185">Reference proteome</keyword>
<feature type="chain" id="PRO_5047311495" description="Lipoprotein" evidence="1">
    <location>
        <begin position="20"/>
        <end position="176"/>
    </location>
</feature>
<feature type="signal peptide" evidence="1">
    <location>
        <begin position="1"/>
        <end position="19"/>
    </location>
</feature>
<sequence>MKLLSLLLILLFFSCHSMKKTNNNENNRPIISNEQCPEDGVCTLNVLKLKTLNVKTDEFGNSYIEIVDGKNRLLAFEYKRNHIENTEDDNYQEFVYIELQNTLENVTLENSNLQDVKVTFVKLCYCKGQMGAYKVKNGKLQISKLEASTYHLELSFKVTEVSQIINSITRKFSIAN</sequence>
<evidence type="ECO:0008006" key="4">
    <source>
        <dbReference type="Google" id="ProtNLM"/>
    </source>
</evidence>
<keyword evidence="1" id="KW-0732">Signal</keyword>
<dbReference type="Proteomes" id="UP000323621">
    <property type="component" value="Unassembled WGS sequence"/>
</dbReference>
<accession>A0ABY3MCF5</accession>
<dbReference type="EMBL" id="VSKN01000004">
    <property type="protein sequence ID" value="TYC15579.1"/>
    <property type="molecule type" value="Genomic_DNA"/>
</dbReference>
<name>A0ABY3MCF5_9FLAO</name>
<evidence type="ECO:0000313" key="3">
    <source>
        <dbReference type="Proteomes" id="UP000323621"/>
    </source>
</evidence>
<proteinExistence type="predicted"/>
<gene>
    <name evidence="2" type="ORF">ES677_04355</name>
</gene>
<evidence type="ECO:0000313" key="2">
    <source>
        <dbReference type="EMBL" id="TYC15579.1"/>
    </source>
</evidence>
<dbReference type="RefSeq" id="WP_148380529.1">
    <property type="nucleotide sequence ID" value="NZ_VSKN01000004.1"/>
</dbReference>
<comment type="caution">
    <text evidence="2">The sequence shown here is derived from an EMBL/GenBank/DDBJ whole genome shotgun (WGS) entry which is preliminary data.</text>
</comment>
<protein>
    <recommendedName>
        <fullName evidence="4">Lipoprotein</fullName>
    </recommendedName>
</protein>